<dbReference type="InterPro" id="IPR050807">
    <property type="entry name" value="TransReg_Diox_bact_type"/>
</dbReference>
<dbReference type="CDD" id="cd00093">
    <property type="entry name" value="HTH_XRE"/>
    <property type="match status" value="1"/>
</dbReference>
<protein>
    <submittedName>
        <fullName evidence="3">XRE family transcriptional regulator</fullName>
    </submittedName>
</protein>
<reference evidence="3 4" key="1">
    <citation type="submission" date="2018-07" db="EMBL/GenBank/DDBJ databases">
        <title>Genome analysis of Larkinella rosea.</title>
        <authorList>
            <person name="Zhou Z."/>
            <person name="Wang G."/>
        </authorList>
    </citation>
    <scope>NUCLEOTIDE SEQUENCE [LARGE SCALE GENOMIC DNA]</scope>
    <source>
        <strain evidence="4">zzj9</strain>
    </source>
</reference>
<evidence type="ECO:0000313" key="3">
    <source>
        <dbReference type="EMBL" id="RCR70567.1"/>
    </source>
</evidence>
<dbReference type="EMBL" id="QOWE01000004">
    <property type="protein sequence ID" value="RCR70567.1"/>
    <property type="molecule type" value="Genomic_DNA"/>
</dbReference>
<accession>A0A368JSD1</accession>
<dbReference type="RefSeq" id="WP_114405136.1">
    <property type="nucleotide sequence ID" value="NZ_QOWE01000004.1"/>
</dbReference>
<dbReference type="PANTHER" id="PTHR46797">
    <property type="entry name" value="HTH-TYPE TRANSCRIPTIONAL REGULATOR"/>
    <property type="match status" value="1"/>
</dbReference>
<gene>
    <name evidence="3" type="ORF">DUE52_06370</name>
</gene>
<dbReference type="AlphaFoldDB" id="A0A368JSD1"/>
<dbReference type="GO" id="GO:0005829">
    <property type="term" value="C:cytosol"/>
    <property type="evidence" value="ECO:0007669"/>
    <property type="project" value="TreeGrafter"/>
</dbReference>
<proteinExistence type="predicted"/>
<dbReference type="InterPro" id="IPR001387">
    <property type="entry name" value="Cro/C1-type_HTH"/>
</dbReference>
<dbReference type="SMART" id="SM00530">
    <property type="entry name" value="HTH_XRE"/>
    <property type="match status" value="1"/>
</dbReference>
<evidence type="ECO:0000256" key="1">
    <source>
        <dbReference type="ARBA" id="ARBA00023125"/>
    </source>
</evidence>
<dbReference type="GO" id="GO:0003700">
    <property type="term" value="F:DNA-binding transcription factor activity"/>
    <property type="evidence" value="ECO:0007669"/>
    <property type="project" value="TreeGrafter"/>
</dbReference>
<dbReference type="Gene3D" id="1.10.260.40">
    <property type="entry name" value="lambda repressor-like DNA-binding domains"/>
    <property type="match status" value="1"/>
</dbReference>
<organism evidence="3 4">
    <name type="scientific">Larkinella punicea</name>
    <dbReference type="NCBI Taxonomy" id="2315727"/>
    <lineage>
        <taxon>Bacteria</taxon>
        <taxon>Pseudomonadati</taxon>
        <taxon>Bacteroidota</taxon>
        <taxon>Cytophagia</taxon>
        <taxon>Cytophagales</taxon>
        <taxon>Spirosomataceae</taxon>
        <taxon>Larkinella</taxon>
    </lineage>
</organism>
<dbReference type="PROSITE" id="PS50943">
    <property type="entry name" value="HTH_CROC1"/>
    <property type="match status" value="1"/>
</dbReference>
<keyword evidence="4" id="KW-1185">Reference proteome</keyword>
<dbReference type="PANTHER" id="PTHR46797:SF1">
    <property type="entry name" value="METHYLPHOSPHONATE SYNTHASE"/>
    <property type="match status" value="1"/>
</dbReference>
<dbReference type="InterPro" id="IPR010982">
    <property type="entry name" value="Lambda_DNA-bd_dom_sf"/>
</dbReference>
<dbReference type="GO" id="GO:0003677">
    <property type="term" value="F:DNA binding"/>
    <property type="evidence" value="ECO:0007669"/>
    <property type="project" value="UniProtKB-KW"/>
</dbReference>
<evidence type="ECO:0000313" key="4">
    <source>
        <dbReference type="Proteomes" id="UP000253383"/>
    </source>
</evidence>
<name>A0A368JSD1_9BACT</name>
<keyword evidence="1" id="KW-0238">DNA-binding</keyword>
<feature type="domain" description="HTH cro/C1-type" evidence="2">
    <location>
        <begin position="36"/>
        <end position="87"/>
    </location>
</feature>
<dbReference type="Pfam" id="PF01381">
    <property type="entry name" value="HTH_3"/>
    <property type="match status" value="1"/>
</dbReference>
<comment type="caution">
    <text evidence="3">The sequence shown here is derived from an EMBL/GenBank/DDBJ whole genome shotgun (WGS) entry which is preliminary data.</text>
</comment>
<dbReference type="OrthoDB" id="965471at2"/>
<dbReference type="Proteomes" id="UP000253383">
    <property type="component" value="Unassembled WGS sequence"/>
</dbReference>
<dbReference type="SUPFAM" id="SSF47413">
    <property type="entry name" value="lambda repressor-like DNA-binding domains"/>
    <property type="match status" value="1"/>
</dbReference>
<sequence>MHPNHPKKRNTLVHSTSILVKATDQEPSLQQVGNLIREARLKADLTQSDLALKLGVSISTVNKYEKKGQHVTIGTLLKIARVLEIDLMVGFLS</sequence>
<evidence type="ECO:0000259" key="2">
    <source>
        <dbReference type="PROSITE" id="PS50943"/>
    </source>
</evidence>